<comment type="caution">
    <text evidence="13">The sequence shown here is derived from an EMBL/GenBank/DDBJ whole genome shotgun (WGS) entry which is preliminary data.</text>
</comment>
<keyword evidence="2" id="KW-0813">Transport</keyword>
<keyword evidence="4 11" id="KW-1133">Transmembrane helix</keyword>
<dbReference type="SUPFAM" id="SSF51206">
    <property type="entry name" value="cAMP-binding domain-like"/>
    <property type="match status" value="1"/>
</dbReference>
<dbReference type="FunFam" id="1.10.287.70:FF:000072">
    <property type="entry name" value="Cyclic nucleotide gated channel beta 3"/>
    <property type="match status" value="1"/>
</dbReference>
<feature type="transmembrane region" description="Helical" evidence="11">
    <location>
        <begin position="100"/>
        <end position="121"/>
    </location>
</feature>
<feature type="coiled-coil region" evidence="9">
    <location>
        <begin position="522"/>
        <end position="549"/>
    </location>
</feature>
<feature type="region of interest" description="Disordered" evidence="10">
    <location>
        <begin position="586"/>
        <end position="684"/>
    </location>
</feature>
<dbReference type="Pfam" id="PF00027">
    <property type="entry name" value="cNMP_binding"/>
    <property type="match status" value="1"/>
</dbReference>
<dbReference type="Gene3D" id="1.10.287.70">
    <property type="match status" value="1"/>
</dbReference>
<dbReference type="GO" id="GO:0005886">
    <property type="term" value="C:plasma membrane"/>
    <property type="evidence" value="ECO:0007669"/>
    <property type="project" value="TreeGrafter"/>
</dbReference>
<dbReference type="FunFam" id="1.10.287.630:FF:000001">
    <property type="entry name" value="Cyclic nucleotide-gated channel alpha 3"/>
    <property type="match status" value="1"/>
</dbReference>
<dbReference type="SMART" id="SM00100">
    <property type="entry name" value="cNMP"/>
    <property type="match status" value="1"/>
</dbReference>
<organism evidence="13 14">
    <name type="scientific">Elysia chlorotica</name>
    <name type="common">Eastern emerald elysia</name>
    <name type="synonym">Sea slug</name>
    <dbReference type="NCBI Taxonomy" id="188477"/>
    <lineage>
        <taxon>Eukaryota</taxon>
        <taxon>Metazoa</taxon>
        <taxon>Spiralia</taxon>
        <taxon>Lophotrochozoa</taxon>
        <taxon>Mollusca</taxon>
        <taxon>Gastropoda</taxon>
        <taxon>Heterobranchia</taxon>
        <taxon>Euthyneura</taxon>
        <taxon>Panpulmonata</taxon>
        <taxon>Sacoglossa</taxon>
        <taxon>Placobranchoidea</taxon>
        <taxon>Plakobranchidae</taxon>
        <taxon>Elysia</taxon>
    </lineage>
</organism>
<dbReference type="GO" id="GO:0030553">
    <property type="term" value="F:cGMP binding"/>
    <property type="evidence" value="ECO:0007669"/>
    <property type="project" value="TreeGrafter"/>
</dbReference>
<evidence type="ECO:0000256" key="7">
    <source>
        <dbReference type="ARBA" id="ARBA00023286"/>
    </source>
</evidence>
<sequence>MHELVRAFSSRTQRAKKKISQPPTPSSESDFDAHSAVSGDDQTTETRNIRSFLPSESRASDAMSHENPEHFVGVWHCKVKMPRWLKKLRFPTTIEPHSKIYVSWLFLVTLAFMYNAIVIPLRGVFPYQTEHNVHYWMCADYLCDAIYLMDIIFFKSRLRFINNGVVELDKKEVRKNYTRKLAFKLDLASLTPLDLFYFLEGVGVNVWLRLPRVLKVQSYWEFYERCDQASRSFGHAIRIIKTMTYMLFLIHIETCGYYAVSNYQGIKSNRWVYQGEGIAYIRCFYLATKTATSIGNNPKPTNNLEYSFMTLYWLSGVFVFALLIGQIRDIVEAAGLVKDNYRKKMDSCLWYMQSINLPEEMKDKVREWFLYNWEQQKTIDERSLVSSLPRKLQTDLAINVHFNTLSKVQLFQDCERNLLYDLVLKLKPILYLPGDYICQKGEVGKEMYIVTQGQVEVVGGENNQTVLATLHEGSVFGEISLLAMSGRGNRRTADVRCKGYTNVFTLSKHDFETAMTEYPEAQNLLKKRAKRLLKANARMEKKHKKVEAEEIIRTSPETPKMLQTVIQVMDPDSNLVKHLTPIIRRNQMIARRPHSRSHSHRLSPSASQMQHLSPHRSHSFRHSGTSSNVSSTNKLPSREMRESNIQSITAKDSVESGPSVPADRTSYCTDDETDEPVFDDTSDDVSLSEVLQDVGLNSSFEYDIDEDQIKERFHNEELAFMDYTKNDDSECVENVPSHGVFRSQDDDEEMSLKETYNTNFGPNKMFITEPVNSPPYPADLVEPKKREFNKVDKEITSEDSQDSGLPDAQRLESHKKELTTVGGGMGVAALPSYPEPPISESFRGSHSSHLKQPNRLSGTSIFSLFETPAHGPCDKVSDTDDCACRENIFESHTEPSHLNEGNIKKVIVQESPVDVFRGTSRIQSVPAVSTCSPSEADKSIVVDSNTRVQKLAPPSLVIVTSPSSGALSSVPTLNSSSTSMRVGSGRTRKLSVVTPPISPSSPEGFSQHIGRISVSPQIPATTSIMQLTSMISVNGSAQDGSSHPLSERFTPVETVPIYALPPIKASEGHAVETGVRAGAGPGGTDLLDTGLNCGSECGGSRPMVKILEPLISNGLESNRADSSKLVQSTVRGNQKHLDKTKAGREEECNYSNTIPNQNRITCAVEIHRQRSTTPAGRAKSPGSVQGGHKETML</sequence>
<dbReference type="InterPro" id="IPR000595">
    <property type="entry name" value="cNMP-bd_dom"/>
</dbReference>
<dbReference type="PANTHER" id="PTHR45638:SF1">
    <property type="entry name" value="CYCLIC NUCLEOTIDE-GATED ION CHANNEL SUBUNIT B, ISOFORM A"/>
    <property type="match status" value="1"/>
</dbReference>
<dbReference type="GO" id="GO:0005223">
    <property type="term" value="F:intracellularly cGMP-activated cation channel activity"/>
    <property type="evidence" value="ECO:0007669"/>
    <property type="project" value="TreeGrafter"/>
</dbReference>
<dbReference type="InterPro" id="IPR050866">
    <property type="entry name" value="CNG_cation_channel"/>
</dbReference>
<dbReference type="InterPro" id="IPR018490">
    <property type="entry name" value="cNMP-bd_dom_sf"/>
</dbReference>
<dbReference type="CDD" id="cd00038">
    <property type="entry name" value="CAP_ED"/>
    <property type="match status" value="1"/>
</dbReference>
<dbReference type="InterPro" id="IPR005821">
    <property type="entry name" value="Ion_trans_dom"/>
</dbReference>
<evidence type="ECO:0000256" key="1">
    <source>
        <dbReference type="ARBA" id="ARBA00004141"/>
    </source>
</evidence>
<evidence type="ECO:0000313" key="13">
    <source>
        <dbReference type="EMBL" id="RUS77337.1"/>
    </source>
</evidence>
<keyword evidence="3 11" id="KW-0812">Transmembrane</keyword>
<accession>A0A433T6X7</accession>
<evidence type="ECO:0000313" key="14">
    <source>
        <dbReference type="Proteomes" id="UP000271974"/>
    </source>
</evidence>
<feature type="region of interest" description="Disordered" evidence="10">
    <location>
        <begin position="967"/>
        <end position="1008"/>
    </location>
</feature>
<dbReference type="EMBL" id="RQTK01000588">
    <property type="protein sequence ID" value="RUS77337.1"/>
    <property type="molecule type" value="Genomic_DNA"/>
</dbReference>
<keyword evidence="8" id="KW-0407">Ion channel</keyword>
<dbReference type="PROSITE" id="PS50042">
    <property type="entry name" value="CNMP_BINDING_3"/>
    <property type="match status" value="1"/>
</dbReference>
<evidence type="ECO:0000256" key="3">
    <source>
        <dbReference type="ARBA" id="ARBA00022692"/>
    </source>
</evidence>
<reference evidence="13 14" key="1">
    <citation type="submission" date="2019-01" db="EMBL/GenBank/DDBJ databases">
        <title>A draft genome assembly of the solar-powered sea slug Elysia chlorotica.</title>
        <authorList>
            <person name="Cai H."/>
            <person name="Li Q."/>
            <person name="Fang X."/>
            <person name="Li J."/>
            <person name="Curtis N.E."/>
            <person name="Altenburger A."/>
            <person name="Shibata T."/>
            <person name="Feng M."/>
            <person name="Maeda T."/>
            <person name="Schwartz J.A."/>
            <person name="Shigenobu S."/>
            <person name="Lundholm N."/>
            <person name="Nishiyama T."/>
            <person name="Yang H."/>
            <person name="Hasebe M."/>
            <person name="Li S."/>
            <person name="Pierce S.K."/>
            <person name="Wang J."/>
        </authorList>
    </citation>
    <scope>NUCLEOTIDE SEQUENCE [LARGE SCALE GENOMIC DNA]</scope>
    <source>
        <strain evidence="13">EC2010</strain>
        <tissue evidence="13">Whole organism of an adult</tissue>
    </source>
</reference>
<protein>
    <recommendedName>
        <fullName evidence="12">Cyclic nucleotide-binding domain-containing protein</fullName>
    </recommendedName>
</protein>
<dbReference type="GO" id="GO:0044877">
    <property type="term" value="F:protein-containing complex binding"/>
    <property type="evidence" value="ECO:0007669"/>
    <property type="project" value="TreeGrafter"/>
</dbReference>
<keyword evidence="14" id="KW-1185">Reference proteome</keyword>
<keyword evidence="9" id="KW-0175">Coiled coil</keyword>
<proteinExistence type="predicted"/>
<name>A0A433T6X7_ELYCH</name>
<feature type="transmembrane region" description="Helical" evidence="11">
    <location>
        <begin position="133"/>
        <end position="154"/>
    </location>
</feature>
<dbReference type="PROSITE" id="PS00888">
    <property type="entry name" value="CNMP_BINDING_1"/>
    <property type="match status" value="1"/>
</dbReference>
<keyword evidence="5" id="KW-0406">Ion transport</keyword>
<dbReference type="InterPro" id="IPR018488">
    <property type="entry name" value="cNMP-bd_CS"/>
</dbReference>
<evidence type="ECO:0000259" key="12">
    <source>
        <dbReference type="PROSITE" id="PS50042"/>
    </source>
</evidence>
<dbReference type="GO" id="GO:0005222">
    <property type="term" value="F:intracellularly cAMP-activated cation channel activity"/>
    <property type="evidence" value="ECO:0007669"/>
    <property type="project" value="TreeGrafter"/>
</dbReference>
<dbReference type="Gene3D" id="2.60.120.10">
    <property type="entry name" value="Jelly Rolls"/>
    <property type="match status" value="1"/>
</dbReference>
<evidence type="ECO:0000256" key="4">
    <source>
        <dbReference type="ARBA" id="ARBA00022989"/>
    </source>
</evidence>
<dbReference type="InterPro" id="IPR014710">
    <property type="entry name" value="RmlC-like_jellyroll"/>
</dbReference>
<keyword evidence="6 11" id="KW-0472">Membrane</keyword>
<feature type="domain" description="Cyclic nucleotide-binding" evidence="12">
    <location>
        <begin position="410"/>
        <end position="515"/>
    </location>
</feature>
<comment type="subcellular location">
    <subcellularLocation>
        <location evidence="1">Membrane</location>
        <topology evidence="1">Multi-pass membrane protein</topology>
    </subcellularLocation>
</comment>
<dbReference type="Gene3D" id="1.10.287.630">
    <property type="entry name" value="Helix hairpin bin"/>
    <property type="match status" value="1"/>
</dbReference>
<dbReference type="PROSITE" id="PS00889">
    <property type="entry name" value="CNMP_BINDING_2"/>
    <property type="match status" value="1"/>
</dbReference>
<dbReference type="STRING" id="188477.A0A433T6X7"/>
<dbReference type="Pfam" id="PF00520">
    <property type="entry name" value="Ion_trans"/>
    <property type="match status" value="1"/>
</dbReference>
<feature type="compositionally biased region" description="Polar residues" evidence="10">
    <location>
        <begin position="622"/>
        <end position="635"/>
    </location>
</feature>
<feature type="region of interest" description="Disordered" evidence="10">
    <location>
        <begin position="1169"/>
        <end position="1193"/>
    </location>
</feature>
<dbReference type="PANTHER" id="PTHR45638">
    <property type="entry name" value="CYCLIC NUCLEOTIDE-GATED CATION CHANNEL SUBUNIT A"/>
    <property type="match status" value="1"/>
</dbReference>
<evidence type="ECO:0000256" key="11">
    <source>
        <dbReference type="SAM" id="Phobius"/>
    </source>
</evidence>
<feature type="compositionally biased region" description="Basic residues" evidence="10">
    <location>
        <begin position="591"/>
        <end position="601"/>
    </location>
</feature>
<evidence type="ECO:0000256" key="5">
    <source>
        <dbReference type="ARBA" id="ARBA00023065"/>
    </source>
</evidence>
<feature type="region of interest" description="Disordered" evidence="10">
    <location>
        <begin position="1"/>
        <end position="48"/>
    </location>
</feature>
<evidence type="ECO:0000256" key="8">
    <source>
        <dbReference type="ARBA" id="ARBA00023303"/>
    </source>
</evidence>
<gene>
    <name evidence="13" type="ORF">EGW08_014891</name>
</gene>
<feature type="compositionally biased region" description="Low complexity" evidence="10">
    <location>
        <begin position="967"/>
        <end position="979"/>
    </location>
</feature>
<evidence type="ECO:0000256" key="2">
    <source>
        <dbReference type="ARBA" id="ARBA00022448"/>
    </source>
</evidence>
<evidence type="ECO:0000256" key="10">
    <source>
        <dbReference type="SAM" id="MobiDB-lite"/>
    </source>
</evidence>
<keyword evidence="7" id="KW-1071">Ligand-gated ion channel</keyword>
<dbReference type="Proteomes" id="UP000271974">
    <property type="component" value="Unassembled WGS sequence"/>
</dbReference>
<feature type="compositionally biased region" description="Acidic residues" evidence="10">
    <location>
        <begin position="669"/>
        <end position="683"/>
    </location>
</feature>
<dbReference type="OrthoDB" id="421226at2759"/>
<dbReference type="SUPFAM" id="SSF81324">
    <property type="entry name" value="Voltage-gated potassium channels"/>
    <property type="match status" value="1"/>
</dbReference>
<evidence type="ECO:0000256" key="6">
    <source>
        <dbReference type="ARBA" id="ARBA00023136"/>
    </source>
</evidence>
<dbReference type="FunFam" id="2.60.120.10:FF:000078">
    <property type="entry name" value="Cyclic nucleotide-gated channel"/>
    <property type="match status" value="1"/>
</dbReference>
<evidence type="ECO:0000256" key="9">
    <source>
        <dbReference type="SAM" id="Coils"/>
    </source>
</evidence>
<dbReference type="AlphaFoldDB" id="A0A433T6X7"/>
<dbReference type="GO" id="GO:0017071">
    <property type="term" value="C:intracellular cyclic nucleotide activated cation channel complex"/>
    <property type="evidence" value="ECO:0007669"/>
    <property type="project" value="TreeGrafter"/>
</dbReference>